<organism evidence="1 2">
    <name type="scientific">Clavelina lepadiformis</name>
    <name type="common">Light-bulb sea squirt</name>
    <name type="synonym">Ascidia lepadiformis</name>
    <dbReference type="NCBI Taxonomy" id="159417"/>
    <lineage>
        <taxon>Eukaryota</taxon>
        <taxon>Metazoa</taxon>
        <taxon>Chordata</taxon>
        <taxon>Tunicata</taxon>
        <taxon>Ascidiacea</taxon>
        <taxon>Aplousobranchia</taxon>
        <taxon>Clavelinidae</taxon>
        <taxon>Clavelina</taxon>
    </lineage>
</organism>
<dbReference type="EMBL" id="CAWYQH010000079">
    <property type="protein sequence ID" value="CAK8680896.1"/>
    <property type="molecule type" value="Genomic_DNA"/>
</dbReference>
<keyword evidence="2" id="KW-1185">Reference proteome</keyword>
<name>A0ABP0FNH9_CLALP</name>
<gene>
    <name evidence="1" type="ORF">CVLEPA_LOCUS11133</name>
</gene>
<protein>
    <submittedName>
        <fullName evidence="1">Uncharacterized protein</fullName>
    </submittedName>
</protein>
<evidence type="ECO:0000313" key="2">
    <source>
        <dbReference type="Proteomes" id="UP001642483"/>
    </source>
</evidence>
<comment type="caution">
    <text evidence="1">The sequence shown here is derived from an EMBL/GenBank/DDBJ whole genome shotgun (WGS) entry which is preliminary data.</text>
</comment>
<sequence>MSDRKKKKYDTGTVLSKEQFNTLESEHERNRFIDTTLTSDQQNTTIQPQSSNQQGVLLKKEVQHRPDYNDFENRKSEILWNLNSFTSKELITKKKAIEGEHVLYNRRYLWMCLCYLTVFNCLG</sequence>
<proteinExistence type="predicted"/>
<accession>A0ABP0FNH9</accession>
<dbReference type="Proteomes" id="UP001642483">
    <property type="component" value="Unassembled WGS sequence"/>
</dbReference>
<evidence type="ECO:0000313" key="1">
    <source>
        <dbReference type="EMBL" id="CAK8680896.1"/>
    </source>
</evidence>
<reference evidence="1 2" key="1">
    <citation type="submission" date="2024-02" db="EMBL/GenBank/DDBJ databases">
        <authorList>
            <person name="Daric V."/>
            <person name="Darras S."/>
        </authorList>
    </citation>
    <scope>NUCLEOTIDE SEQUENCE [LARGE SCALE GENOMIC DNA]</scope>
</reference>